<dbReference type="AlphaFoldDB" id="A0A250X6P7"/>
<dbReference type="PANTHER" id="PTHR19265">
    <property type="entry name" value="MEIOSIS-SPECIFIC NUCLEAR STRUCTURAL PROTEIN 1"/>
    <property type="match status" value="1"/>
</dbReference>
<feature type="coiled-coil region" evidence="14">
    <location>
        <begin position="308"/>
        <end position="382"/>
    </location>
</feature>
<dbReference type="GO" id="GO:0051321">
    <property type="term" value="P:meiotic cell cycle"/>
    <property type="evidence" value="ECO:0007669"/>
    <property type="project" value="UniProtKB-KW"/>
</dbReference>
<keyword evidence="12" id="KW-0966">Cell projection</keyword>
<comment type="function">
    <text evidence="13">Microtubule inner protein (MIP) part of the dynein-decorated doublet microtubules (DMTs) in cilia axoneme, which is required for motile cilia beating. May play a role in the control of meiotic division and germ cell differentiation through regulation of pairing and recombination during meiosis. Required for sperm flagella assembly. May play a role in the assembly and function of the outer dynein arm-docking complex (ODA-DC). ODA-DC mediates outer dynein arms (ODA) binding onto the axonemal doublet microtubules.</text>
</comment>
<gene>
    <name evidence="17" type="ORF">CEUSTIGMA_g6028.t1</name>
</gene>
<accession>A0A250X6P7</accession>
<sequence length="495" mass="59083">MDPCPIHDNKRGNTNRGKLTKAVEQREAIRRAQELTRGELEKFYAAQPVLQHIEKSVLVDDIKRREREAKERGAEGQMLDSLYQAEKARELSLIRANEEDKIATALARRALEKERKEKEIQQLREQSAELRGLAEKIRLAKVNKERSLQLQEKAQAKAQAAEYNNAFHKYIDEVDAAAEARIAEFEARRREQNVKARLVLEEQIQEKQDALRQADEEFQRERAMVDEVVRRIQEEDIAEESLRRLRQEETKEFIRNFLIEKEENKRAKIMALQEDERKIQQYWDNVRDREAAEAERKAERKDVADRMYEQVKRDMEESMRRREEEEDLINLLRQEELEAKRQAEEEARRLKAEALRAEIIRANEQQRRLREEREAAMLAEEEDFRRKLMAKFAEDDRVEQMNAQKRRMKLVEHQRAVQAMIDEKRRMYMEQKAREEADIAAQRAEEERKLAIVEEERMKLLAEAAELRDFLPRGVIRDQGDIEYINRVLSEQRLQ</sequence>
<keyword evidence="7 14" id="KW-0175">Coiled coil</keyword>
<keyword evidence="11" id="KW-0469">Meiosis</keyword>
<name>A0A250X6P7_9CHLO</name>
<keyword evidence="9" id="KW-0206">Cytoskeleton</keyword>
<feature type="region of interest" description="Disordered" evidence="15">
    <location>
        <begin position="1"/>
        <end position="21"/>
    </location>
</feature>
<evidence type="ECO:0000259" key="16">
    <source>
        <dbReference type="Pfam" id="PF13868"/>
    </source>
</evidence>
<evidence type="ECO:0000313" key="18">
    <source>
        <dbReference type="Proteomes" id="UP000232323"/>
    </source>
</evidence>
<proteinExistence type="inferred from homology"/>
<organism evidence="17 18">
    <name type="scientific">Chlamydomonas eustigma</name>
    <dbReference type="NCBI Taxonomy" id="1157962"/>
    <lineage>
        <taxon>Eukaryota</taxon>
        <taxon>Viridiplantae</taxon>
        <taxon>Chlorophyta</taxon>
        <taxon>core chlorophytes</taxon>
        <taxon>Chlorophyceae</taxon>
        <taxon>CS clade</taxon>
        <taxon>Chlamydomonadales</taxon>
        <taxon>Chlamydomonadaceae</taxon>
        <taxon>Chlamydomonas</taxon>
    </lineage>
</organism>
<evidence type="ECO:0000256" key="2">
    <source>
        <dbReference type="ARBA" id="ARBA00004611"/>
    </source>
</evidence>
<evidence type="ECO:0000256" key="11">
    <source>
        <dbReference type="ARBA" id="ARBA00023254"/>
    </source>
</evidence>
<keyword evidence="6" id="KW-0282">Flagellum</keyword>
<keyword evidence="10" id="KW-0539">Nucleus</keyword>
<evidence type="ECO:0000256" key="15">
    <source>
        <dbReference type="SAM" id="MobiDB-lite"/>
    </source>
</evidence>
<comment type="caution">
    <text evidence="17">The sequence shown here is derived from an EMBL/GenBank/DDBJ whole genome shotgun (WGS) entry which is preliminary data.</text>
</comment>
<feature type="coiled-coil region" evidence="14">
    <location>
        <begin position="106"/>
        <end position="173"/>
    </location>
</feature>
<evidence type="ECO:0000256" key="9">
    <source>
        <dbReference type="ARBA" id="ARBA00023212"/>
    </source>
</evidence>
<comment type="subcellular location">
    <subcellularLocation>
        <location evidence="2">Cytoplasm</location>
        <location evidence="2">Cytoskeleton</location>
        <location evidence="2">Flagellum axoneme</location>
    </subcellularLocation>
    <subcellularLocation>
        <location evidence="1">Nucleus</location>
    </subcellularLocation>
</comment>
<dbReference type="PANTHER" id="PTHR19265:SF0">
    <property type="entry name" value="MEIOSIS-SPECIFIC NUCLEAR STRUCTURAL PROTEIN 1"/>
    <property type="match status" value="1"/>
</dbReference>
<keyword evidence="5" id="KW-0963">Cytoplasm</keyword>
<evidence type="ECO:0000256" key="6">
    <source>
        <dbReference type="ARBA" id="ARBA00022846"/>
    </source>
</evidence>
<protein>
    <recommendedName>
        <fullName evidence="4">Meiosis-specific nuclear structural protein 1</fullName>
    </recommendedName>
</protein>
<feature type="coiled-coil region" evidence="14">
    <location>
        <begin position="197"/>
        <end position="224"/>
    </location>
</feature>
<evidence type="ECO:0000256" key="7">
    <source>
        <dbReference type="ARBA" id="ARBA00023054"/>
    </source>
</evidence>
<dbReference type="GO" id="GO:0005634">
    <property type="term" value="C:nucleus"/>
    <property type="evidence" value="ECO:0007669"/>
    <property type="project" value="UniProtKB-SubCell"/>
</dbReference>
<dbReference type="InterPro" id="IPR026504">
    <property type="entry name" value="MNS1"/>
</dbReference>
<feature type="compositionally biased region" description="Basic and acidic residues" evidence="15">
    <location>
        <begin position="1"/>
        <end position="11"/>
    </location>
</feature>
<keyword evidence="18" id="KW-1185">Reference proteome</keyword>
<dbReference type="InterPro" id="IPR043597">
    <property type="entry name" value="TPH_dom"/>
</dbReference>
<comment type="similarity">
    <text evidence="3">Belongs to the MNS1 family.</text>
</comment>
<evidence type="ECO:0000256" key="14">
    <source>
        <dbReference type="SAM" id="Coils"/>
    </source>
</evidence>
<evidence type="ECO:0000256" key="5">
    <source>
        <dbReference type="ARBA" id="ARBA00022490"/>
    </source>
</evidence>
<dbReference type="Proteomes" id="UP000232323">
    <property type="component" value="Unassembled WGS sequence"/>
</dbReference>
<evidence type="ECO:0000256" key="1">
    <source>
        <dbReference type="ARBA" id="ARBA00004123"/>
    </source>
</evidence>
<dbReference type="EMBL" id="BEGY01000033">
    <property type="protein sequence ID" value="GAX78589.1"/>
    <property type="molecule type" value="Genomic_DNA"/>
</dbReference>
<dbReference type="Pfam" id="PF13868">
    <property type="entry name" value="TPH"/>
    <property type="match status" value="1"/>
</dbReference>
<evidence type="ECO:0000256" key="13">
    <source>
        <dbReference type="ARBA" id="ARBA00046114"/>
    </source>
</evidence>
<reference evidence="17 18" key="1">
    <citation type="submission" date="2017-08" db="EMBL/GenBank/DDBJ databases">
        <title>Acidophilic green algal genome provides insights into adaptation to an acidic environment.</title>
        <authorList>
            <person name="Hirooka S."/>
            <person name="Hirose Y."/>
            <person name="Kanesaki Y."/>
            <person name="Higuchi S."/>
            <person name="Fujiwara T."/>
            <person name="Onuma R."/>
            <person name="Era A."/>
            <person name="Ohbayashi R."/>
            <person name="Uzuka A."/>
            <person name="Nozaki H."/>
            <person name="Yoshikawa H."/>
            <person name="Miyagishima S.Y."/>
        </authorList>
    </citation>
    <scope>NUCLEOTIDE SEQUENCE [LARGE SCALE GENOMIC DNA]</scope>
    <source>
        <strain evidence="17 18">NIES-2499</strain>
    </source>
</reference>
<feature type="coiled-coil region" evidence="14">
    <location>
        <begin position="430"/>
        <end position="463"/>
    </location>
</feature>
<evidence type="ECO:0000256" key="3">
    <source>
        <dbReference type="ARBA" id="ARBA00009158"/>
    </source>
</evidence>
<feature type="domain" description="Trichohyalin-plectin-homology" evidence="16">
    <location>
        <begin position="123"/>
        <end position="472"/>
    </location>
</feature>
<evidence type="ECO:0000256" key="4">
    <source>
        <dbReference type="ARBA" id="ARBA00014813"/>
    </source>
</evidence>
<evidence type="ECO:0000256" key="12">
    <source>
        <dbReference type="ARBA" id="ARBA00023273"/>
    </source>
</evidence>
<dbReference type="STRING" id="1157962.A0A250X6P7"/>
<dbReference type="OrthoDB" id="197839at2759"/>
<evidence type="ECO:0000256" key="10">
    <source>
        <dbReference type="ARBA" id="ARBA00023242"/>
    </source>
</evidence>
<keyword evidence="8" id="KW-0969">Cilium</keyword>
<evidence type="ECO:0000313" key="17">
    <source>
        <dbReference type="EMBL" id="GAX78589.1"/>
    </source>
</evidence>
<evidence type="ECO:0000256" key="8">
    <source>
        <dbReference type="ARBA" id="ARBA00023069"/>
    </source>
</evidence>